<feature type="compositionally biased region" description="Basic and acidic residues" evidence="2">
    <location>
        <begin position="182"/>
        <end position="193"/>
    </location>
</feature>
<dbReference type="PANTHER" id="PTHR35024">
    <property type="entry name" value="HYPOTHETICAL CYTOSOLIC PROTEIN"/>
    <property type="match status" value="1"/>
</dbReference>
<dbReference type="EMBL" id="LT629973">
    <property type="protein sequence ID" value="SEH69111.1"/>
    <property type="molecule type" value="Genomic_DNA"/>
</dbReference>
<dbReference type="STRING" id="1679444.PYTT_0011"/>
<comment type="similarity">
    <text evidence="1">Belongs to the bactofilin family.</text>
</comment>
<dbReference type="OrthoDB" id="191511at2"/>
<dbReference type="Proteomes" id="UP000176204">
    <property type="component" value="Chromosome I"/>
</dbReference>
<dbReference type="PANTHER" id="PTHR35024:SF4">
    <property type="entry name" value="POLYMER-FORMING CYTOSKELETAL PROTEIN"/>
    <property type="match status" value="1"/>
</dbReference>
<evidence type="ECO:0000256" key="1">
    <source>
        <dbReference type="ARBA" id="ARBA00044755"/>
    </source>
</evidence>
<feature type="region of interest" description="Disordered" evidence="2">
    <location>
        <begin position="1"/>
        <end position="23"/>
    </location>
</feature>
<sequence>MFKNYKKVTPAEPAPAPFDNDDIANAWAAPAPAPEPVVPESLFSNPAPVSNFTPVSHTPAPAGSVRNVLNSDVSVVGTLRFTDDLLVDGSVEGEITSDGVLTVGTNASIQAEIKTRSAIIHGRVTGNVTVTDRVELSSTAELVGDVIASSLAIQAGAVFIGRSTVGSPQSIPTPVMDTKKHKAEDKPAADLLG</sequence>
<reference evidence="4" key="1">
    <citation type="submission" date="2016-09" db="EMBL/GenBank/DDBJ databases">
        <authorList>
            <person name="Koehorst J."/>
        </authorList>
    </citation>
    <scope>NUCLEOTIDE SEQUENCE [LARGE SCALE GENOMIC DNA]</scope>
</reference>
<organism evidence="3 4">
    <name type="scientific">Akkermansia glycaniphila</name>
    <dbReference type="NCBI Taxonomy" id="1679444"/>
    <lineage>
        <taxon>Bacteria</taxon>
        <taxon>Pseudomonadati</taxon>
        <taxon>Verrucomicrobiota</taxon>
        <taxon>Verrucomicrobiia</taxon>
        <taxon>Verrucomicrobiales</taxon>
        <taxon>Akkermansiaceae</taxon>
        <taxon>Akkermansia</taxon>
    </lineage>
</organism>
<dbReference type="Pfam" id="PF04519">
    <property type="entry name" value="Bactofilin"/>
    <property type="match status" value="1"/>
</dbReference>
<gene>
    <name evidence="3" type="ORF">PYTT_0011</name>
</gene>
<proteinExistence type="inferred from homology"/>
<dbReference type="RefSeq" id="WP_083076427.1">
    <property type="nucleotide sequence ID" value="NZ_JACVVN010000013.1"/>
</dbReference>
<protein>
    <submittedName>
        <fullName evidence="3">Polymer-forming cytoskeletal</fullName>
    </submittedName>
</protein>
<dbReference type="InterPro" id="IPR007607">
    <property type="entry name" value="BacA/B"/>
</dbReference>
<dbReference type="AlphaFoldDB" id="A0A1H6K730"/>
<evidence type="ECO:0000256" key="2">
    <source>
        <dbReference type="SAM" id="MobiDB-lite"/>
    </source>
</evidence>
<evidence type="ECO:0000313" key="3">
    <source>
        <dbReference type="EMBL" id="SEH69111.1"/>
    </source>
</evidence>
<name>A0A1H6K730_9BACT</name>
<accession>A0A1H6K730</accession>
<keyword evidence="4" id="KW-1185">Reference proteome</keyword>
<dbReference type="KEGG" id="agl:PYTT_0011"/>
<evidence type="ECO:0000313" key="4">
    <source>
        <dbReference type="Proteomes" id="UP000176204"/>
    </source>
</evidence>
<feature type="region of interest" description="Disordered" evidence="2">
    <location>
        <begin position="169"/>
        <end position="193"/>
    </location>
</feature>